<evidence type="ECO:0000259" key="1">
    <source>
        <dbReference type="Pfam" id="PF13439"/>
    </source>
</evidence>
<dbReference type="Gene3D" id="3.40.50.2000">
    <property type="entry name" value="Glycogen Phosphorylase B"/>
    <property type="match status" value="2"/>
</dbReference>
<dbReference type="Pfam" id="PF13439">
    <property type="entry name" value="Glyco_transf_4"/>
    <property type="match status" value="1"/>
</dbReference>
<dbReference type="AlphaFoldDB" id="A0AAW6VRK4"/>
<name>A0AAW6VRK4_9BACT</name>
<evidence type="ECO:0000313" key="2">
    <source>
        <dbReference type="EMBL" id="MDK2062608.1"/>
    </source>
</evidence>
<accession>A0AAW6VRK4</accession>
<reference evidence="2" key="2">
    <citation type="submission" date="2023-02" db="EMBL/GenBank/DDBJ databases">
        <authorList>
            <person name="Concha-Toloza M."/>
            <person name="Lopez-Cantillo M."/>
            <person name="Molina-Mora J."/>
            <person name="Collado L."/>
        </authorList>
    </citation>
    <scope>NUCLEOTIDE SEQUENCE</scope>
    <source>
        <strain evidence="2">FR1p273A</strain>
    </source>
</reference>
<protein>
    <submittedName>
        <fullName evidence="2">Glycosyltransferase</fullName>
    </submittedName>
</protein>
<dbReference type="RefSeq" id="WP_284074847.1">
    <property type="nucleotide sequence ID" value="NZ_JAQTJH010000010.1"/>
</dbReference>
<dbReference type="InterPro" id="IPR028098">
    <property type="entry name" value="Glyco_trans_4-like_N"/>
</dbReference>
<dbReference type="Proteomes" id="UP001237843">
    <property type="component" value="Unassembled WGS sequence"/>
</dbReference>
<dbReference type="GO" id="GO:0016757">
    <property type="term" value="F:glycosyltransferase activity"/>
    <property type="evidence" value="ECO:0007669"/>
    <property type="project" value="UniProtKB-ARBA"/>
</dbReference>
<reference evidence="2" key="1">
    <citation type="journal article" date="2023" name="Antibiotics">
        <title>Genomic Characterization of Antibiotic-Resistant Campylobacterales Isolated from Chilean Poultry Meat.</title>
        <authorList>
            <person name="Concha-Toloza M."/>
            <person name="Lopez-Cantillo M."/>
            <person name="Molina-Mora J.A."/>
            <person name="Collado L."/>
        </authorList>
    </citation>
    <scope>NUCLEOTIDE SEQUENCE</scope>
    <source>
        <strain evidence="2">FR1p273A</strain>
    </source>
</reference>
<dbReference type="SUPFAM" id="SSF53756">
    <property type="entry name" value="UDP-Glycosyltransferase/glycogen phosphorylase"/>
    <property type="match status" value="1"/>
</dbReference>
<gene>
    <name evidence="2" type="ORF">PT520_08760</name>
</gene>
<dbReference type="EMBL" id="JAQTJH010000010">
    <property type="protein sequence ID" value="MDK2062608.1"/>
    <property type="molecule type" value="Genomic_DNA"/>
</dbReference>
<organism evidence="2 3">
    <name type="scientific">Aliarcobacter butzleri</name>
    <dbReference type="NCBI Taxonomy" id="28197"/>
    <lineage>
        <taxon>Bacteria</taxon>
        <taxon>Pseudomonadati</taxon>
        <taxon>Campylobacterota</taxon>
        <taxon>Epsilonproteobacteria</taxon>
        <taxon>Campylobacterales</taxon>
        <taxon>Arcobacteraceae</taxon>
        <taxon>Aliarcobacter</taxon>
    </lineage>
</organism>
<evidence type="ECO:0000313" key="3">
    <source>
        <dbReference type="Proteomes" id="UP001237843"/>
    </source>
</evidence>
<comment type="caution">
    <text evidence="2">The sequence shown here is derived from an EMBL/GenBank/DDBJ whole genome shotgun (WGS) entry which is preliminary data.</text>
</comment>
<sequence>MSNILFIGNAIDPLGKERYQLISENVKYNQIYFLDNGFNNINKNYFFSYKKKNKYIDSFYLFFKILQIINSQKINVIHFHGAFQVFLNLLPFFISNKIKIIVTVNGSEINQNYKGYKKYFVKYLLKKSKYITVKSNFMKQLVLNIINNSAKIVNLNWGVDDQLFKLTNNRINSEKVNIISFRATKEIYNIDKIFNAIFNLKTKFSNINFTYVEFNKDQNINLDLSIVDNYFYNLSKKELFDLLANQDIMISIPSFDGFATSIMESLAIGVKPCISNIVSYQNENLSNLVSYIDLSNEESIEDILSMNIENIELIRNEVKMRREFSFINYSREEQINILKNIYNMQEA</sequence>
<proteinExistence type="predicted"/>
<feature type="domain" description="Glycosyltransferase subfamily 4-like N-terminal" evidence="1">
    <location>
        <begin position="51"/>
        <end position="161"/>
    </location>
</feature>